<dbReference type="OrthoDB" id="326274at2"/>
<dbReference type="EMBL" id="AOGX02000024">
    <property type="protein sequence ID" value="EOQ88022.1"/>
    <property type="molecule type" value="Genomic_DNA"/>
</dbReference>
<dbReference type="SUPFAM" id="SSF53335">
    <property type="entry name" value="S-adenosyl-L-methionine-dependent methyltransferases"/>
    <property type="match status" value="1"/>
</dbReference>
<reference evidence="2 3" key="1">
    <citation type="submission" date="2013-04" db="EMBL/GenBank/DDBJ databases">
        <authorList>
            <person name="Harkins D.M."/>
            <person name="Durkin A.S."/>
            <person name="Brinkac L.M."/>
            <person name="Haft D.H."/>
            <person name="Selengut J.D."/>
            <person name="Sanka R."/>
            <person name="DePew J."/>
            <person name="Purushe J."/>
            <person name="Hartskeerl R.A."/>
            <person name="Ahmed A."/>
            <person name="van der Linden H."/>
            <person name="Goris M.G.A."/>
            <person name="Vinetz J.M."/>
            <person name="Sutton G.G."/>
            <person name="Nierman W.C."/>
            <person name="Fouts D.E."/>
        </authorList>
    </citation>
    <scope>NUCLEOTIDE SEQUENCE [LARGE SCALE GENOMIC DNA]</scope>
    <source>
        <strain evidence="2 3">Sao Paulo</strain>
    </source>
</reference>
<feature type="domain" description="Methyltransferase" evidence="1">
    <location>
        <begin position="58"/>
        <end position="121"/>
    </location>
</feature>
<dbReference type="RefSeq" id="WP_015678050.1">
    <property type="nucleotide sequence ID" value="NZ_AOGX02000024.1"/>
</dbReference>
<keyword evidence="2" id="KW-0808">Transferase</keyword>
<dbReference type="Gene3D" id="3.40.50.150">
    <property type="entry name" value="Vaccinia Virus protein VP39"/>
    <property type="match status" value="1"/>
</dbReference>
<dbReference type="GO" id="GO:0008168">
    <property type="term" value="F:methyltransferase activity"/>
    <property type="evidence" value="ECO:0007669"/>
    <property type="project" value="UniProtKB-KW"/>
</dbReference>
<proteinExistence type="predicted"/>
<dbReference type="InterPro" id="IPR025714">
    <property type="entry name" value="Methyltranfer_dom"/>
</dbReference>
<evidence type="ECO:0000313" key="3">
    <source>
        <dbReference type="Proteomes" id="UP000013996"/>
    </source>
</evidence>
<dbReference type="STRING" id="1249483.LEP1GSC202_3212"/>
<evidence type="ECO:0000313" key="2">
    <source>
        <dbReference type="EMBL" id="EOQ88022.1"/>
    </source>
</evidence>
<accession>A0A5E8HAZ5</accession>
<organism evidence="2 3">
    <name type="scientific">Leptospira yanagawae serovar Saopaulo str. Sao Paulo = ATCC 700523</name>
    <dbReference type="NCBI Taxonomy" id="1249483"/>
    <lineage>
        <taxon>Bacteria</taxon>
        <taxon>Pseudomonadati</taxon>
        <taxon>Spirochaetota</taxon>
        <taxon>Spirochaetia</taxon>
        <taxon>Leptospirales</taxon>
        <taxon>Leptospiraceae</taxon>
        <taxon>Leptospira</taxon>
    </lineage>
</organism>
<protein>
    <submittedName>
        <fullName evidence="2">Methyltransferase domain protein</fullName>
    </submittedName>
</protein>
<dbReference type="GO" id="GO:0032259">
    <property type="term" value="P:methylation"/>
    <property type="evidence" value="ECO:0007669"/>
    <property type="project" value="UniProtKB-KW"/>
</dbReference>
<evidence type="ECO:0000259" key="1">
    <source>
        <dbReference type="Pfam" id="PF13847"/>
    </source>
</evidence>
<dbReference type="AlphaFoldDB" id="A0A5E8HAZ5"/>
<sequence>MKNQFLRFIGKDGVGKPMTDFQFDSLLPVSLQTLSPYQWTPELVIQYTWNYLKEESVSSIMDLGSGVGKFCLILSQYTKNKFPIYGVEDRIELLEVALTLKTNLNLANVTFKSQNFLKSFPYGHSHYYLFNPLYETMKGSHSIDDSKLKSANLFLHNLQTLKELLYFCPKGTKLITYHGFGGSVLPGYKVHKKVNLDLGEWMVWERV</sequence>
<dbReference type="Pfam" id="PF13847">
    <property type="entry name" value="Methyltransf_31"/>
    <property type="match status" value="1"/>
</dbReference>
<gene>
    <name evidence="2" type="ORF">LEP1GSC202_3212</name>
</gene>
<comment type="caution">
    <text evidence="2">The sequence shown here is derived from an EMBL/GenBank/DDBJ whole genome shotgun (WGS) entry which is preliminary data.</text>
</comment>
<dbReference type="Proteomes" id="UP000013996">
    <property type="component" value="Unassembled WGS sequence"/>
</dbReference>
<dbReference type="InterPro" id="IPR029063">
    <property type="entry name" value="SAM-dependent_MTases_sf"/>
</dbReference>
<name>A0A5E8HAZ5_9LEPT</name>
<keyword evidence="2" id="KW-0489">Methyltransferase</keyword>